<keyword evidence="3" id="KW-1185">Reference proteome</keyword>
<dbReference type="EMBL" id="WNYA01064064">
    <property type="protein sequence ID" value="KAG8535540.1"/>
    <property type="molecule type" value="Genomic_DNA"/>
</dbReference>
<feature type="compositionally biased region" description="Low complexity" evidence="1">
    <location>
        <begin position="26"/>
        <end position="41"/>
    </location>
</feature>
<organism evidence="2 3">
    <name type="scientific">Engystomops pustulosus</name>
    <name type="common">Tungara frog</name>
    <name type="synonym">Physalaemus pustulosus</name>
    <dbReference type="NCBI Taxonomy" id="76066"/>
    <lineage>
        <taxon>Eukaryota</taxon>
        <taxon>Metazoa</taxon>
        <taxon>Chordata</taxon>
        <taxon>Craniata</taxon>
        <taxon>Vertebrata</taxon>
        <taxon>Euteleostomi</taxon>
        <taxon>Amphibia</taxon>
        <taxon>Batrachia</taxon>
        <taxon>Anura</taxon>
        <taxon>Neobatrachia</taxon>
        <taxon>Hyloidea</taxon>
        <taxon>Leptodactylidae</taxon>
        <taxon>Leiuperinae</taxon>
        <taxon>Engystomops</taxon>
    </lineage>
</organism>
<proteinExistence type="predicted"/>
<evidence type="ECO:0000313" key="3">
    <source>
        <dbReference type="Proteomes" id="UP000824782"/>
    </source>
</evidence>
<dbReference type="Proteomes" id="UP000824782">
    <property type="component" value="Unassembled WGS sequence"/>
</dbReference>
<evidence type="ECO:0000313" key="2">
    <source>
        <dbReference type="EMBL" id="KAG8535540.1"/>
    </source>
</evidence>
<sequence length="162" mass="17524">SMQVLFPQSLQAGSITNVSALSSSYTSPSSSSLSSTHSAPSQLINSAPSSTRGSPSLPDKYRHSHDLVMLLPALRDRPSSAMYQTGTESGQRCVYPRALFQQVLGPCKPCSDPNLSVAEKGEDITHHAPHLHITWEKADNMTALSAGGNVQHSPEYYRLHHL</sequence>
<feature type="region of interest" description="Disordered" evidence="1">
    <location>
        <begin position="26"/>
        <end position="61"/>
    </location>
</feature>
<evidence type="ECO:0000256" key="1">
    <source>
        <dbReference type="SAM" id="MobiDB-lite"/>
    </source>
</evidence>
<comment type="caution">
    <text evidence="2">The sequence shown here is derived from an EMBL/GenBank/DDBJ whole genome shotgun (WGS) entry which is preliminary data.</text>
</comment>
<gene>
    <name evidence="2" type="ORF">GDO81_028321</name>
</gene>
<feature type="non-terminal residue" evidence="2">
    <location>
        <position position="1"/>
    </location>
</feature>
<feature type="compositionally biased region" description="Polar residues" evidence="1">
    <location>
        <begin position="42"/>
        <end position="54"/>
    </location>
</feature>
<reference evidence="2" key="1">
    <citation type="thesis" date="2020" institute="ProQuest LLC" country="789 East Eisenhower Parkway, Ann Arbor, MI, USA">
        <title>Comparative Genomics and Chromosome Evolution.</title>
        <authorList>
            <person name="Mudd A.B."/>
        </authorList>
    </citation>
    <scope>NUCLEOTIDE SEQUENCE</scope>
    <source>
        <strain evidence="2">237g6f4</strain>
        <tissue evidence="2">Blood</tissue>
    </source>
</reference>
<dbReference type="AlphaFoldDB" id="A0AAV6YIT5"/>
<name>A0AAV6YIT5_ENGPU</name>
<accession>A0AAV6YIT5</accession>
<protein>
    <submittedName>
        <fullName evidence="2">Uncharacterized protein</fullName>
    </submittedName>
</protein>